<dbReference type="RefSeq" id="WP_099066601.1">
    <property type="nucleotide sequence ID" value="NZ_LAHD01000005.1"/>
</dbReference>
<reference evidence="1 2" key="1">
    <citation type="submission" date="2015-02" db="EMBL/GenBank/DDBJ databases">
        <title>Nostoc linckia genome annotation.</title>
        <authorList>
            <person name="Zhou Z."/>
        </authorList>
    </citation>
    <scope>NUCLEOTIDE SEQUENCE [LARGE SCALE GENOMIC DNA]</scope>
    <source>
        <strain evidence="2">z8</strain>
    </source>
</reference>
<gene>
    <name evidence="1" type="ORF">VF08_03520</name>
</gene>
<accession>A0A9Q6EN43</accession>
<protein>
    <submittedName>
        <fullName evidence="1">Uncharacterized protein</fullName>
    </submittedName>
</protein>
<comment type="caution">
    <text evidence="1">The sequence shown here is derived from an EMBL/GenBank/DDBJ whole genome shotgun (WGS) entry which is preliminary data.</text>
</comment>
<sequence length="68" mass="7613">MSDYDPVASRKRQYKRALLEMQAAIQLEIQSLEEDPIFEPSNGISGIAFNLIKHQAMLSGVIEGIVNH</sequence>
<organism evidence="1 2">
    <name type="scientific">Nostoc linckia z8</name>
    <dbReference type="NCBI Taxonomy" id="1628746"/>
    <lineage>
        <taxon>Bacteria</taxon>
        <taxon>Bacillati</taxon>
        <taxon>Cyanobacteriota</taxon>
        <taxon>Cyanophyceae</taxon>
        <taxon>Nostocales</taxon>
        <taxon>Nostocaceae</taxon>
        <taxon>Nostoc</taxon>
    </lineage>
</organism>
<dbReference type="EMBL" id="LAHD01000005">
    <property type="protein sequence ID" value="PHK06814.1"/>
    <property type="molecule type" value="Genomic_DNA"/>
</dbReference>
<evidence type="ECO:0000313" key="1">
    <source>
        <dbReference type="EMBL" id="PHK06814.1"/>
    </source>
</evidence>
<evidence type="ECO:0000313" key="2">
    <source>
        <dbReference type="Proteomes" id="UP000222310"/>
    </source>
</evidence>
<proteinExistence type="predicted"/>
<dbReference type="GeneID" id="57094374"/>
<dbReference type="Proteomes" id="UP000222310">
    <property type="component" value="Unassembled WGS sequence"/>
</dbReference>
<dbReference type="AlphaFoldDB" id="A0A9Q6EN43"/>
<name>A0A9Q6EN43_NOSLI</name>